<keyword evidence="4" id="KW-0879">Wnt signaling pathway</keyword>
<dbReference type="HAMAP" id="MF_03026">
    <property type="entry name" value="LZTS2"/>
    <property type="match status" value="1"/>
</dbReference>
<evidence type="ECO:0000256" key="2">
    <source>
        <dbReference type="ARBA" id="ARBA00022490"/>
    </source>
</evidence>
<keyword evidence="8" id="KW-0206">Cytoskeleton</keyword>
<feature type="region of interest" description="Disordered" evidence="11">
    <location>
        <begin position="364"/>
        <end position="464"/>
    </location>
</feature>
<evidence type="ECO:0000256" key="1">
    <source>
        <dbReference type="ARBA" id="ARBA00004496"/>
    </source>
</evidence>
<evidence type="ECO:0000256" key="8">
    <source>
        <dbReference type="ARBA" id="ARBA00023212"/>
    </source>
</evidence>
<protein>
    <submittedName>
        <fullName evidence="12">Uncharacterized protein</fullName>
    </submittedName>
</protein>
<dbReference type="GO" id="GO:0005874">
    <property type="term" value="C:microtubule"/>
    <property type="evidence" value="ECO:0007669"/>
    <property type="project" value="UniProtKB-KW"/>
</dbReference>
<dbReference type="PANTHER" id="PTHR19354:SF4">
    <property type="entry name" value="ZIPPER PUTATIVE TUMOR SUPPRESSOR 2-RELATED"/>
    <property type="match status" value="1"/>
</dbReference>
<sequence length="893" mass="98917">AEGPWEPFTADTSPAKHNVSTAVGLALHLLSMTNIMAQASHHSSPLLTTPHYSWDPSSLLTTPHHTTPQSSHHSSPILTIPSVLQHLLPDSPLVPLESDPILAASVAVTDEIATDKLEWAQITAGWTYGACVACAVAMALVQALPVPCDRPKSSVDIQLCHATSHSPLVPTGGTMGSVSSLISGRTYQERHCCAASDFSGKSRKPTAVAAATSCFRQRDGTLRSTSSQEQLLIHPPAPPTKGRTSALVAAGNGNYSYVGEDVVCDWSDHHAAVCSPCSDSEEPRDNRTVNGNLGGPPPKLIPVSGRLEKNMEKVVIRPTAFKPVVPKNRTSVQYLSPRPGGSLSESQGSLNLLLPGGGAGLVSAEKRNSYSSGRNARSSQSCTMSDSGRNSLSSLPTYSSTGYSLAQSDAPSGHAEPTRAAGSHGHSNSDSGRSSSSKSTGSLSGRGQPLSDTGSCGRSPAPQEGYEVVIRELEEKLRERDLELQQLRDNLDENEAAICQWNPKCWTQQWVEQCLSLFPAPSWLQTECWLYVQVYEEKQKRCEQELEELRQTCASRMKLAQQKAQRTQQVLQLQVFQLQQEKKKLQEDFSQLLQERETLEKRCASIEREQTQLGPRLEETKWEVCQKSGEISLLKQQLKDVQAELGQKAAEIVALKAQLREVRSELQANQVCTQEAHAAARTRTLELEVCENELQRRKSEAELLREKVGRLEQESNRLRDALTLPAAAQAALPYSKGQCMSLPLPIGQGRGGGGIARLHSPAHIHSAALRDSEEQLLAYESDEAKAQRQSTDTLHALRQQAERLRAELMYERRRSEEQLEAFDEERRVWQEEKDKVIRYQKQLQQNYIQMYRRNRELERVMRELSLELENRDMEEFDTRNNDIHFEEITATEI</sequence>
<dbReference type="GO" id="GO:0090090">
    <property type="term" value="P:negative regulation of canonical Wnt signaling pathway"/>
    <property type="evidence" value="ECO:0007669"/>
    <property type="project" value="TreeGrafter"/>
</dbReference>
<keyword evidence="9" id="KW-0131">Cell cycle</keyword>
<dbReference type="AlphaFoldDB" id="A0AAD8Z318"/>
<evidence type="ECO:0000256" key="6">
    <source>
        <dbReference type="ARBA" id="ARBA00022776"/>
    </source>
</evidence>
<evidence type="ECO:0000256" key="3">
    <source>
        <dbReference type="ARBA" id="ARBA00022618"/>
    </source>
</evidence>
<feature type="compositionally biased region" description="Low complexity" evidence="11">
    <location>
        <begin position="422"/>
        <end position="447"/>
    </location>
</feature>
<dbReference type="InterPro" id="IPR045329">
    <property type="entry name" value="LZTS"/>
</dbReference>
<dbReference type="GO" id="GO:0005737">
    <property type="term" value="C:cytoplasm"/>
    <property type="evidence" value="ECO:0007669"/>
    <property type="project" value="UniProtKB-SubCell"/>
</dbReference>
<accession>A0AAD8Z318</accession>
<evidence type="ECO:0000313" key="13">
    <source>
        <dbReference type="Proteomes" id="UP001239994"/>
    </source>
</evidence>
<evidence type="ECO:0000256" key="4">
    <source>
        <dbReference type="ARBA" id="ARBA00022687"/>
    </source>
</evidence>
<evidence type="ECO:0000256" key="11">
    <source>
        <dbReference type="SAM" id="MobiDB-lite"/>
    </source>
</evidence>
<dbReference type="Proteomes" id="UP001239994">
    <property type="component" value="Unassembled WGS sequence"/>
</dbReference>
<comment type="subcellular location">
    <subcellularLocation>
        <location evidence="1">Cytoplasm</location>
    </subcellularLocation>
</comment>
<feature type="non-terminal residue" evidence="12">
    <location>
        <position position="1"/>
    </location>
</feature>
<dbReference type="EMBL" id="JAROKS010000020">
    <property type="protein sequence ID" value="KAK1791571.1"/>
    <property type="molecule type" value="Genomic_DNA"/>
</dbReference>
<name>A0AAD8Z318_9TELE</name>
<reference evidence="12" key="1">
    <citation type="submission" date="2023-03" db="EMBL/GenBank/DDBJ databases">
        <title>Electrophorus voltai genome.</title>
        <authorList>
            <person name="Bian C."/>
        </authorList>
    </citation>
    <scope>NUCLEOTIDE SEQUENCE</scope>
    <source>
        <strain evidence="12">CB-2022</strain>
        <tissue evidence="12">Muscle</tissue>
    </source>
</reference>
<keyword evidence="13" id="KW-1185">Reference proteome</keyword>
<gene>
    <name evidence="12" type="ORF">P4O66_013575</name>
</gene>
<dbReference type="PANTHER" id="PTHR19354">
    <property type="entry name" value="ZIPPER PUTATIVE TUMOR SUPPRESSOR 2 HOMOLOG-LIKE PROTEIN-RELATED"/>
    <property type="match status" value="1"/>
</dbReference>
<keyword evidence="5" id="KW-0493">Microtubule</keyword>
<feature type="coiled-coil region" evidence="10">
    <location>
        <begin position="769"/>
        <end position="874"/>
    </location>
</feature>
<comment type="caution">
    <text evidence="12">The sequence shown here is derived from an EMBL/GenBank/DDBJ whole genome shotgun (WGS) entry which is preliminary data.</text>
</comment>
<keyword evidence="2" id="KW-0963">Cytoplasm</keyword>
<dbReference type="GO" id="GO:0051301">
    <property type="term" value="P:cell division"/>
    <property type="evidence" value="ECO:0007669"/>
    <property type="project" value="UniProtKB-KW"/>
</dbReference>
<keyword evidence="6" id="KW-0498">Mitosis</keyword>
<evidence type="ECO:0000313" key="12">
    <source>
        <dbReference type="EMBL" id="KAK1791571.1"/>
    </source>
</evidence>
<dbReference type="GO" id="GO:0016055">
    <property type="term" value="P:Wnt signaling pathway"/>
    <property type="evidence" value="ECO:0007669"/>
    <property type="project" value="UniProtKB-KW"/>
</dbReference>
<feature type="region of interest" description="Disordered" evidence="11">
    <location>
        <begin position="276"/>
        <end position="300"/>
    </location>
</feature>
<dbReference type="InterPro" id="IPR028597">
    <property type="entry name" value="LZTS2"/>
</dbReference>
<organism evidence="12 13">
    <name type="scientific">Electrophorus voltai</name>
    <dbReference type="NCBI Taxonomy" id="2609070"/>
    <lineage>
        <taxon>Eukaryota</taxon>
        <taxon>Metazoa</taxon>
        <taxon>Chordata</taxon>
        <taxon>Craniata</taxon>
        <taxon>Vertebrata</taxon>
        <taxon>Euteleostomi</taxon>
        <taxon>Actinopterygii</taxon>
        <taxon>Neopterygii</taxon>
        <taxon>Teleostei</taxon>
        <taxon>Ostariophysi</taxon>
        <taxon>Gymnotiformes</taxon>
        <taxon>Gymnotoidei</taxon>
        <taxon>Gymnotidae</taxon>
        <taxon>Electrophorus</taxon>
    </lineage>
</organism>
<keyword evidence="7 10" id="KW-0175">Coiled coil</keyword>
<evidence type="ECO:0000256" key="9">
    <source>
        <dbReference type="ARBA" id="ARBA00023306"/>
    </source>
</evidence>
<feature type="coiled-coil region" evidence="10">
    <location>
        <begin position="470"/>
        <end position="497"/>
    </location>
</feature>
<proteinExistence type="inferred from homology"/>
<evidence type="ECO:0000256" key="7">
    <source>
        <dbReference type="ARBA" id="ARBA00023054"/>
    </source>
</evidence>
<feature type="coiled-coil region" evidence="10">
    <location>
        <begin position="532"/>
        <end position="721"/>
    </location>
</feature>
<keyword evidence="3" id="KW-0132">Cell division</keyword>
<evidence type="ECO:0000256" key="5">
    <source>
        <dbReference type="ARBA" id="ARBA00022701"/>
    </source>
</evidence>
<evidence type="ECO:0000256" key="10">
    <source>
        <dbReference type="SAM" id="Coils"/>
    </source>
</evidence>
<dbReference type="Pfam" id="PF06818">
    <property type="entry name" value="Fez1"/>
    <property type="match status" value="1"/>
</dbReference>
<feature type="compositionally biased region" description="Polar residues" evidence="11">
    <location>
        <begin position="369"/>
        <end position="410"/>
    </location>
</feature>